<dbReference type="Proteomes" id="UP001281761">
    <property type="component" value="Unassembled WGS sequence"/>
</dbReference>
<organism evidence="2 3">
    <name type="scientific">Blattamonas nauphoetae</name>
    <dbReference type="NCBI Taxonomy" id="2049346"/>
    <lineage>
        <taxon>Eukaryota</taxon>
        <taxon>Metamonada</taxon>
        <taxon>Preaxostyla</taxon>
        <taxon>Oxymonadida</taxon>
        <taxon>Blattamonas</taxon>
    </lineage>
</organism>
<keyword evidence="3" id="KW-1185">Reference proteome</keyword>
<feature type="compositionally biased region" description="Polar residues" evidence="1">
    <location>
        <begin position="40"/>
        <end position="53"/>
    </location>
</feature>
<feature type="compositionally biased region" description="Polar residues" evidence="1">
    <location>
        <begin position="105"/>
        <end position="125"/>
    </location>
</feature>
<feature type="region of interest" description="Disordered" evidence="1">
    <location>
        <begin position="1"/>
        <end position="361"/>
    </location>
</feature>
<evidence type="ECO:0000256" key="1">
    <source>
        <dbReference type="SAM" id="MobiDB-lite"/>
    </source>
</evidence>
<feature type="compositionally biased region" description="Polar residues" evidence="1">
    <location>
        <begin position="60"/>
        <end position="97"/>
    </location>
</feature>
<proteinExistence type="predicted"/>
<comment type="caution">
    <text evidence="2">The sequence shown here is derived from an EMBL/GenBank/DDBJ whole genome shotgun (WGS) entry which is preliminary data.</text>
</comment>
<gene>
    <name evidence="2" type="ORF">BLNAU_2735</name>
</gene>
<name>A0ABQ9YEG3_9EUKA</name>
<feature type="compositionally biased region" description="Polar residues" evidence="1">
    <location>
        <begin position="344"/>
        <end position="361"/>
    </location>
</feature>
<sequence length="389" mass="43364">MESPHQDLTEKSVDHVDRTKAGQYGTLPPHDHDQPRKNASPENCTSSFSHTLPSTPPTNPSQHDAPNSTHHPPLTSPTRISSVIFSQEADTSFSAAIQSPYPRNVHSNRIVLSSPTRQQNSSTLPSDDAKQDPWWGSGLAPSSFHPSTTPQLPSSDRPPRPPKYPQPPRQLTLRRSSMEREEEAFDESHNEPTISEATKERKTNKNSERFGLQKMIGSIGNFFSSRAKKKEKSQQQLDNPIAQPRAETSKKDEEATSIQVGREDDQEEGETVEEEGETGNFQSRTEEEENTNQSSIQPNSSVESTHSPPSTLSTGPSNRTASNRTFHTHSTQHPPKLPKKDRNNPQNSQTVAVPQNESENHQFRSINLLSLQSVHYLSYTTQTSQTNSK</sequence>
<evidence type="ECO:0000313" key="3">
    <source>
        <dbReference type="Proteomes" id="UP001281761"/>
    </source>
</evidence>
<feature type="compositionally biased region" description="Basic and acidic residues" evidence="1">
    <location>
        <begin position="1"/>
        <end position="20"/>
    </location>
</feature>
<protein>
    <submittedName>
        <fullName evidence="2">Uncharacterized protein</fullName>
    </submittedName>
</protein>
<evidence type="ECO:0000313" key="2">
    <source>
        <dbReference type="EMBL" id="KAK2962075.1"/>
    </source>
</evidence>
<dbReference type="EMBL" id="JARBJD010000012">
    <property type="protein sequence ID" value="KAK2962075.1"/>
    <property type="molecule type" value="Genomic_DNA"/>
</dbReference>
<reference evidence="2 3" key="1">
    <citation type="journal article" date="2022" name="bioRxiv">
        <title>Genomics of Preaxostyla Flagellates Illuminates Evolutionary Transitions and the Path Towards Mitochondrial Loss.</title>
        <authorList>
            <person name="Novak L.V.F."/>
            <person name="Treitli S.C."/>
            <person name="Pyrih J."/>
            <person name="Halakuc P."/>
            <person name="Pipaliya S.V."/>
            <person name="Vacek V."/>
            <person name="Brzon O."/>
            <person name="Soukal P."/>
            <person name="Eme L."/>
            <person name="Dacks J.B."/>
            <person name="Karnkowska A."/>
            <person name="Elias M."/>
            <person name="Hampl V."/>
        </authorList>
    </citation>
    <scope>NUCLEOTIDE SEQUENCE [LARGE SCALE GENOMIC DNA]</scope>
    <source>
        <strain evidence="2">NAU3</strain>
        <tissue evidence="2">Gut</tissue>
    </source>
</reference>
<feature type="compositionally biased region" description="Polar residues" evidence="1">
    <location>
        <begin position="291"/>
        <end position="333"/>
    </location>
</feature>
<accession>A0ABQ9YEG3</accession>
<feature type="compositionally biased region" description="Acidic residues" evidence="1">
    <location>
        <begin position="264"/>
        <end position="277"/>
    </location>
</feature>
<feature type="compositionally biased region" description="Basic and acidic residues" evidence="1">
    <location>
        <begin position="197"/>
        <end position="208"/>
    </location>
</feature>